<evidence type="ECO:0000256" key="8">
    <source>
        <dbReference type="ARBA" id="ARBA00022968"/>
    </source>
</evidence>
<evidence type="ECO:0000256" key="16">
    <source>
        <dbReference type="ARBA" id="ARBA00049421"/>
    </source>
</evidence>
<accession>A0A811LPA0</accession>
<evidence type="ECO:0000256" key="15">
    <source>
        <dbReference type="ARBA" id="ARBA00041712"/>
    </source>
</evidence>
<evidence type="ECO:0000256" key="4">
    <source>
        <dbReference type="ARBA" id="ARBA00022676"/>
    </source>
</evidence>
<comment type="cofactor">
    <cofactor evidence="17">
        <name>Mn(2+)</name>
        <dbReference type="ChEBI" id="CHEBI:29035"/>
    </cofactor>
    <text evidence="17">The cofactor is mostly bound to the substrate.</text>
</comment>
<dbReference type="OrthoDB" id="440755at2759"/>
<gene>
    <name evidence="19" type="ORF">BOKJ2_LOCUS13655</name>
</gene>
<evidence type="ECO:0000256" key="18">
    <source>
        <dbReference type="SAM" id="Coils"/>
    </source>
</evidence>
<evidence type="ECO:0000256" key="10">
    <source>
        <dbReference type="ARBA" id="ARBA00023034"/>
    </source>
</evidence>
<dbReference type="InterPro" id="IPR029044">
    <property type="entry name" value="Nucleotide-diphossugar_trans"/>
</dbReference>
<sequence>MNLIQRSICIFALTIVILYILLRNSGDNELEQVTSEEYIRLTEELTRLERLLELENKNIDEIRLKLASLEGKKPQFIPSENAKGPWDKPIAVLIFTCKRADAVRVVLNKLLRIRPSSELFHLIVSQDCDDNSVKEAVDEFGSNVTYIKHSSPKHAKIEIPSSQTRYKTYFYIARHYKLGLDYVFNTKNYDSVIIVEDDLDISPDFFLYFSGTRWLLDADPTLYCISAWNDNGKAQLIDMEAHDLLYRSDFFPGLGWMMTNKLWQELGPIWPTGFWDDWIRDPARRKDRQCIRPEISRTAMTDFGKIGASEGLFFAKYLKKIVLNNKTVDFTMMDHTNLLPDKYLQTFISKVYSLPTIKVNEFLLLNEKEKEFRLEYSSMTEYTEYTRKIKIMGDTKAGVPRTAYHGIVTAYVRGKRLYLAPANRAFKGYDSKWEAPQDILDGL</sequence>
<dbReference type="Gene3D" id="3.10.180.20">
    <property type="entry name" value="N-Acetylglucosaminyltransferase I, Domain 2"/>
    <property type="match status" value="1"/>
</dbReference>
<evidence type="ECO:0000256" key="14">
    <source>
        <dbReference type="ARBA" id="ARBA00038949"/>
    </source>
</evidence>
<evidence type="ECO:0000256" key="1">
    <source>
        <dbReference type="ARBA" id="ARBA00004323"/>
    </source>
</evidence>
<feature type="coiled-coil region" evidence="18">
    <location>
        <begin position="38"/>
        <end position="72"/>
    </location>
</feature>
<comment type="subcellular location">
    <subcellularLocation>
        <location evidence="1 17">Golgi apparatus membrane</location>
        <topology evidence="1 17">Single-pass type II membrane protein</topology>
    </subcellularLocation>
</comment>
<evidence type="ECO:0000256" key="11">
    <source>
        <dbReference type="ARBA" id="ARBA00023136"/>
    </source>
</evidence>
<evidence type="ECO:0000256" key="7">
    <source>
        <dbReference type="ARBA" id="ARBA00022723"/>
    </source>
</evidence>
<dbReference type="FunFam" id="3.90.550.10:FF:000252">
    <property type="entry name" value="Protein O-linked-mannose beta-1,2-N-acetylglucosaminyltransferase 1"/>
    <property type="match status" value="1"/>
</dbReference>
<comment type="function">
    <text evidence="13 17">Initiates complex N-linked carbohydrate formation. Essential for the conversion of high-mannose to hybrid and complex N-glycans.</text>
</comment>
<dbReference type="EMBL" id="CAJFDH010000006">
    <property type="protein sequence ID" value="CAD5229596.1"/>
    <property type="molecule type" value="Genomic_DNA"/>
</dbReference>
<dbReference type="GO" id="GO:0030145">
    <property type="term" value="F:manganese ion binding"/>
    <property type="evidence" value="ECO:0007669"/>
    <property type="project" value="UniProtKB-UniRule"/>
</dbReference>
<dbReference type="InterPro" id="IPR004139">
    <property type="entry name" value="Glyco_trans_13"/>
</dbReference>
<dbReference type="GO" id="GO:0003827">
    <property type="term" value="F:alpha-1,3-mannosylglycoprotein 2-beta-N-acetylglucosaminyltransferase activity"/>
    <property type="evidence" value="ECO:0007669"/>
    <property type="project" value="UniProtKB-UniRule"/>
</dbReference>
<organism evidence="19 20">
    <name type="scientific">Bursaphelenchus okinawaensis</name>
    <dbReference type="NCBI Taxonomy" id="465554"/>
    <lineage>
        <taxon>Eukaryota</taxon>
        <taxon>Metazoa</taxon>
        <taxon>Ecdysozoa</taxon>
        <taxon>Nematoda</taxon>
        <taxon>Chromadorea</taxon>
        <taxon>Rhabditida</taxon>
        <taxon>Tylenchina</taxon>
        <taxon>Tylenchomorpha</taxon>
        <taxon>Aphelenchoidea</taxon>
        <taxon>Aphelenchoididae</taxon>
        <taxon>Bursaphelenchus</taxon>
    </lineage>
</organism>
<dbReference type="InterPro" id="IPR052261">
    <property type="entry name" value="Glycosyltransferase_13"/>
</dbReference>
<evidence type="ECO:0000256" key="5">
    <source>
        <dbReference type="ARBA" id="ARBA00022679"/>
    </source>
</evidence>
<comment type="pathway">
    <text evidence="2 17">Protein modification; protein glycosylation.</text>
</comment>
<keyword evidence="11 17" id="KW-0472">Membrane</keyword>
<dbReference type="UniPathway" id="UPA00378"/>
<evidence type="ECO:0000313" key="20">
    <source>
        <dbReference type="Proteomes" id="UP000614601"/>
    </source>
</evidence>
<dbReference type="Proteomes" id="UP000783686">
    <property type="component" value="Unassembled WGS sequence"/>
</dbReference>
<dbReference type="PANTHER" id="PTHR10468:SF0">
    <property type="entry name" value="ALPHA-1,3-MANNOSYL-GLYCOPROTEIN 2-BETA-N-ACETYLGLUCOSAMINYLTRANSFERASE"/>
    <property type="match status" value="1"/>
</dbReference>
<keyword evidence="7 17" id="KW-0479">Metal-binding</keyword>
<evidence type="ECO:0000256" key="12">
    <source>
        <dbReference type="ARBA" id="ARBA00023211"/>
    </source>
</evidence>
<feature type="transmembrane region" description="Helical" evidence="17">
    <location>
        <begin position="7"/>
        <end position="22"/>
    </location>
</feature>
<evidence type="ECO:0000256" key="6">
    <source>
        <dbReference type="ARBA" id="ARBA00022692"/>
    </source>
</evidence>
<dbReference type="AlphaFoldDB" id="A0A811LPA0"/>
<dbReference type="Proteomes" id="UP000614601">
    <property type="component" value="Unassembled WGS sequence"/>
</dbReference>
<keyword evidence="9 17" id="KW-1133">Transmembrane helix</keyword>
<evidence type="ECO:0000256" key="3">
    <source>
        <dbReference type="ARBA" id="ARBA00006492"/>
    </source>
</evidence>
<evidence type="ECO:0000256" key="9">
    <source>
        <dbReference type="ARBA" id="ARBA00022989"/>
    </source>
</evidence>
<comment type="catalytic activity">
    <reaction evidence="16 17">
        <text>N(4)-(alpha-D-Man-(1-&gt;3)-[alpha-D-Man-(1-&gt;3)-[alpha-D-Man-(1-&gt;6)]-alpha-D-Man-(1-&gt;6)]-beta-D-Man-(1-&gt;4)-beta-D-GlcNAc-(1-&gt;4)-beta-D-GlcNAc)-L-asparaginyl-[protein] (N-glucan mannose isomer 5A1,2) + UDP-N-acetyl-alpha-D-glucosamine = N(4)-{beta-D-GlcNAc-(1-&gt;2)-alpha-D-Man-(1-&gt;3)-[alpha-D-Man-(1-&gt;3)-[alpha-D-Man-(1-&gt;6)]-alpha-D-Man-(1-&gt;6)]-beta-D-Man-(1-&gt;4)-beta-D-GlcNAc-(1-&gt;4)-beta-D-GlcNAc}-L-asparaginyl-[protein] + UDP + H(+)</text>
        <dbReference type="Rhea" id="RHEA:11456"/>
        <dbReference type="Rhea" id="RHEA-COMP:14367"/>
        <dbReference type="Rhea" id="RHEA-COMP:14368"/>
        <dbReference type="ChEBI" id="CHEBI:15378"/>
        <dbReference type="ChEBI" id="CHEBI:57705"/>
        <dbReference type="ChEBI" id="CHEBI:58223"/>
        <dbReference type="ChEBI" id="CHEBI:59087"/>
        <dbReference type="ChEBI" id="CHEBI:60625"/>
        <dbReference type="EC" id="2.4.1.101"/>
    </reaction>
</comment>
<proteinExistence type="inferred from homology"/>
<evidence type="ECO:0000256" key="13">
    <source>
        <dbReference type="ARBA" id="ARBA00037706"/>
    </source>
</evidence>
<evidence type="ECO:0000256" key="2">
    <source>
        <dbReference type="ARBA" id="ARBA00004922"/>
    </source>
</evidence>
<reference evidence="19" key="1">
    <citation type="submission" date="2020-09" db="EMBL/GenBank/DDBJ databases">
        <authorList>
            <person name="Kikuchi T."/>
        </authorList>
    </citation>
    <scope>NUCLEOTIDE SEQUENCE</scope>
    <source>
        <strain evidence="19">SH1</strain>
    </source>
</reference>
<dbReference type="Gene3D" id="3.90.550.10">
    <property type="entry name" value="Spore Coat Polysaccharide Biosynthesis Protein SpsA, Chain A"/>
    <property type="match status" value="1"/>
</dbReference>
<dbReference type="Pfam" id="PF03071">
    <property type="entry name" value="GNT-I"/>
    <property type="match status" value="1"/>
</dbReference>
<dbReference type="GO" id="GO:0000139">
    <property type="term" value="C:Golgi membrane"/>
    <property type="evidence" value="ECO:0007669"/>
    <property type="project" value="UniProtKB-SubCell"/>
</dbReference>
<keyword evidence="5" id="KW-0808">Transferase</keyword>
<keyword evidence="18" id="KW-0175">Coiled coil</keyword>
<protein>
    <recommendedName>
        <fullName evidence="14 17">Alpha-1,3-mannosyl-glycoprotein 2-beta-N-acetylglucosaminyltransferase</fullName>
        <shortName evidence="17">GNT-I</shortName>
        <shortName evidence="17">GlcNAc-T I</shortName>
        <ecNumber evidence="14 17">2.4.1.101</ecNumber>
    </recommendedName>
    <alternativeName>
        <fullName evidence="15 17">N-glycosyl-oligosaccharide-glycoprotein N-acetylglucosaminyltransferase I</fullName>
    </alternativeName>
</protein>
<keyword evidence="6 17" id="KW-0812">Transmembrane</keyword>
<dbReference type="SUPFAM" id="SSF53448">
    <property type="entry name" value="Nucleotide-diphospho-sugar transferases"/>
    <property type="match status" value="1"/>
</dbReference>
<comment type="similarity">
    <text evidence="3 17">Belongs to the glycosyltransferase 13 family.</text>
</comment>
<dbReference type="EMBL" id="CAJFCW020000006">
    <property type="protein sequence ID" value="CAG9127049.1"/>
    <property type="molecule type" value="Genomic_DNA"/>
</dbReference>
<dbReference type="GO" id="GO:0006487">
    <property type="term" value="P:protein N-linked glycosylation"/>
    <property type="evidence" value="ECO:0007669"/>
    <property type="project" value="TreeGrafter"/>
</dbReference>
<comment type="caution">
    <text evidence="19">The sequence shown here is derived from an EMBL/GenBank/DDBJ whole genome shotgun (WGS) entry which is preliminary data.</text>
</comment>
<keyword evidence="4 17" id="KW-0328">Glycosyltransferase</keyword>
<keyword evidence="8 17" id="KW-0735">Signal-anchor</keyword>
<keyword evidence="20" id="KW-1185">Reference proteome</keyword>
<evidence type="ECO:0000313" key="19">
    <source>
        <dbReference type="EMBL" id="CAD5229596.1"/>
    </source>
</evidence>
<keyword evidence="10 17" id="KW-0333">Golgi apparatus</keyword>
<evidence type="ECO:0000256" key="17">
    <source>
        <dbReference type="RuleBase" id="RU368119"/>
    </source>
</evidence>
<keyword evidence="12 17" id="KW-0464">Manganese</keyword>
<dbReference type="EC" id="2.4.1.101" evidence="14 17"/>
<name>A0A811LPA0_9BILA</name>
<dbReference type="PANTHER" id="PTHR10468">
    <property type="entry name" value="PROTEIN O-LINKED-MANNOSE BETA-1,2-N-ACETYLGLUCOSAMINYLTRANSFERASE 1/ALPHA-1,3-MANNOSYL-GLYCOPROTEIN 2-BETA-N-ACETYLGLUCOSAMINYLTRANSFERASE"/>
    <property type="match status" value="1"/>
</dbReference>